<evidence type="ECO:0000256" key="1">
    <source>
        <dbReference type="SAM" id="MobiDB-lite"/>
    </source>
</evidence>
<feature type="compositionally biased region" description="Basic and acidic residues" evidence="1">
    <location>
        <begin position="1"/>
        <end position="26"/>
    </location>
</feature>
<dbReference type="Proteomes" id="UP001341840">
    <property type="component" value="Unassembled WGS sequence"/>
</dbReference>
<keyword evidence="3" id="KW-1185">Reference proteome</keyword>
<feature type="region of interest" description="Disordered" evidence="1">
    <location>
        <begin position="1"/>
        <end position="27"/>
    </location>
</feature>
<evidence type="ECO:0000313" key="3">
    <source>
        <dbReference type="Proteomes" id="UP001341840"/>
    </source>
</evidence>
<name>A0ABU6Y504_9FABA</name>
<accession>A0ABU6Y504</accession>
<gene>
    <name evidence="2" type="ORF">PIB30_013440</name>
</gene>
<evidence type="ECO:0000313" key="2">
    <source>
        <dbReference type="EMBL" id="MED6204936.1"/>
    </source>
</evidence>
<dbReference type="EMBL" id="JASCZI010241690">
    <property type="protein sequence ID" value="MED6204936.1"/>
    <property type="molecule type" value="Genomic_DNA"/>
</dbReference>
<reference evidence="2 3" key="1">
    <citation type="journal article" date="2023" name="Plants (Basel)">
        <title>Bridging the Gap: Combining Genomics and Transcriptomics Approaches to Understand Stylosanthes scabra, an Orphan Legume from the Brazilian Caatinga.</title>
        <authorList>
            <person name="Ferreira-Neto J.R.C."/>
            <person name="da Silva M.D."/>
            <person name="Binneck E."/>
            <person name="de Melo N.F."/>
            <person name="da Silva R.H."/>
            <person name="de Melo A.L.T.M."/>
            <person name="Pandolfi V."/>
            <person name="Bustamante F.O."/>
            <person name="Brasileiro-Vidal A.C."/>
            <person name="Benko-Iseppon A.M."/>
        </authorList>
    </citation>
    <scope>NUCLEOTIDE SEQUENCE [LARGE SCALE GENOMIC DNA]</scope>
    <source>
        <tissue evidence="2">Leaves</tissue>
    </source>
</reference>
<proteinExistence type="predicted"/>
<organism evidence="2 3">
    <name type="scientific">Stylosanthes scabra</name>
    <dbReference type="NCBI Taxonomy" id="79078"/>
    <lineage>
        <taxon>Eukaryota</taxon>
        <taxon>Viridiplantae</taxon>
        <taxon>Streptophyta</taxon>
        <taxon>Embryophyta</taxon>
        <taxon>Tracheophyta</taxon>
        <taxon>Spermatophyta</taxon>
        <taxon>Magnoliopsida</taxon>
        <taxon>eudicotyledons</taxon>
        <taxon>Gunneridae</taxon>
        <taxon>Pentapetalae</taxon>
        <taxon>rosids</taxon>
        <taxon>fabids</taxon>
        <taxon>Fabales</taxon>
        <taxon>Fabaceae</taxon>
        <taxon>Papilionoideae</taxon>
        <taxon>50 kb inversion clade</taxon>
        <taxon>dalbergioids sensu lato</taxon>
        <taxon>Dalbergieae</taxon>
        <taxon>Pterocarpus clade</taxon>
        <taxon>Stylosanthes</taxon>
    </lineage>
</organism>
<protein>
    <submittedName>
        <fullName evidence="2">Uncharacterized protein</fullName>
    </submittedName>
</protein>
<sequence>MIGKVRESIQDSTSDEKERHLSISEAKRKRKEIQRWRNVHARKHGAAHTQYFGISSSPLLPTHKHKHKHTTQLTLSLTQPWLIPNPTPPLTLPPQVYLYPNRTLTSISIPHLFHSFFFL</sequence>
<comment type="caution">
    <text evidence="2">The sequence shown here is derived from an EMBL/GenBank/DDBJ whole genome shotgun (WGS) entry which is preliminary data.</text>
</comment>